<evidence type="ECO:0000259" key="10">
    <source>
        <dbReference type="Pfam" id="PF02897"/>
    </source>
</evidence>
<dbReference type="PRINTS" id="PR00862">
    <property type="entry name" value="PROLIGOPTASE"/>
</dbReference>
<organism evidence="12">
    <name type="scientific">Strongyloides stercoralis</name>
    <name type="common">Threadworm</name>
    <dbReference type="NCBI Taxonomy" id="6248"/>
    <lineage>
        <taxon>Eukaryota</taxon>
        <taxon>Metazoa</taxon>
        <taxon>Ecdysozoa</taxon>
        <taxon>Nematoda</taxon>
        <taxon>Chromadorea</taxon>
        <taxon>Rhabditida</taxon>
        <taxon>Tylenchina</taxon>
        <taxon>Panagrolaimomorpha</taxon>
        <taxon>Strongyloidoidea</taxon>
        <taxon>Strongyloididae</taxon>
        <taxon>Strongyloides</taxon>
    </lineage>
</organism>
<evidence type="ECO:0000256" key="3">
    <source>
        <dbReference type="ARBA" id="ARBA00016310"/>
    </source>
</evidence>
<dbReference type="InterPro" id="IPR023302">
    <property type="entry name" value="Pept_S9A_N"/>
</dbReference>
<evidence type="ECO:0000256" key="7">
    <source>
        <dbReference type="RuleBase" id="RU368024"/>
    </source>
</evidence>
<evidence type="ECO:0000259" key="9">
    <source>
        <dbReference type="Pfam" id="PF00326"/>
    </source>
</evidence>
<dbReference type="SUPFAM" id="SSF50993">
    <property type="entry name" value="Peptidase/esterase 'gauge' domain"/>
    <property type="match status" value="1"/>
</dbReference>
<dbReference type="GO" id="GO:0070012">
    <property type="term" value="F:oligopeptidase activity"/>
    <property type="evidence" value="ECO:0007669"/>
    <property type="project" value="TreeGrafter"/>
</dbReference>
<evidence type="ECO:0000256" key="6">
    <source>
        <dbReference type="ARBA" id="ARBA00022825"/>
    </source>
</evidence>
<feature type="signal peptide" evidence="8">
    <location>
        <begin position="1"/>
        <end position="23"/>
    </location>
</feature>
<keyword evidence="11" id="KW-1185">Reference proteome</keyword>
<evidence type="ECO:0000256" key="8">
    <source>
        <dbReference type="SAM" id="SignalP"/>
    </source>
</evidence>
<dbReference type="InterPro" id="IPR002471">
    <property type="entry name" value="Pept_S9_AS"/>
</dbReference>
<comment type="catalytic activity">
    <reaction evidence="1">
        <text>Hydrolysis of Pro-|-Xaa &gt;&gt; Ala-|-Xaa in oligopeptides.</text>
        <dbReference type="EC" id="3.4.21.26"/>
    </reaction>
</comment>
<dbReference type="PROSITE" id="PS00708">
    <property type="entry name" value="PRO_ENDOPEP_SER"/>
    <property type="match status" value="1"/>
</dbReference>
<evidence type="ECO:0000256" key="4">
    <source>
        <dbReference type="ARBA" id="ARBA00022670"/>
    </source>
</evidence>
<evidence type="ECO:0000313" key="12">
    <source>
        <dbReference type="WBParaSite" id="SSTP_0000668200.1"/>
    </source>
</evidence>
<dbReference type="InterPro" id="IPR002470">
    <property type="entry name" value="Peptidase_S9A"/>
</dbReference>
<dbReference type="InterPro" id="IPR029058">
    <property type="entry name" value="AB_hydrolase_fold"/>
</dbReference>
<dbReference type="Gene3D" id="2.130.10.120">
    <property type="entry name" value="Prolyl oligopeptidase, N-terminal domain"/>
    <property type="match status" value="1"/>
</dbReference>
<keyword evidence="5 7" id="KW-0378">Hydrolase</keyword>
<dbReference type="Gene3D" id="3.40.50.1820">
    <property type="entry name" value="alpha/beta hydrolase"/>
    <property type="match status" value="1"/>
</dbReference>
<feature type="chain" id="PRO_5005328001" description="Prolyl endopeptidase" evidence="8">
    <location>
        <begin position="24"/>
        <end position="756"/>
    </location>
</feature>
<keyword evidence="4 7" id="KW-0645">Protease</keyword>
<dbReference type="Pfam" id="PF00326">
    <property type="entry name" value="Peptidase_S9"/>
    <property type="match status" value="1"/>
</dbReference>
<dbReference type="InterPro" id="IPR051167">
    <property type="entry name" value="Prolyl_oligopep/macrocyclase"/>
</dbReference>
<comment type="similarity">
    <text evidence="2 7">Belongs to the peptidase S9A family.</text>
</comment>
<sequence>MRERLIYFGIYLFLFIFIEIVSAKKGRIYENDVCIKQYLSTIHINVTEYPKMTKLKRFTEKFHGRKVKDEYRYLEDKYFNVTIKFIKKLNNISNTVFSKAKNRNDIDKKFHELWNYDKRTVYSKYGDYYYYFFYNESKILPSLIQTKELYNLGKTFIDFDKIDPRGELEVKDLVFSRDGEKMAYIVKESDKAWHTVFFKNKNGVDIDDKLEDVIYSSYSFVFKNRGFIYSTYPQRNGTCGGIMISDFKFHSIYYHHFGEKQEDDKILAWCPKGEDSIIHGTLSNNGKYLFIECINEITGTTMLYYSDIQNNKYFKKTLRMIPLITTDDGLYNIIDSSTSHVLIYTNQNAPFGKVIKMRLSKRSSNENNWKVFIETSKNREINEILPVGRKYLVANCMTNLKSFLVIYNKKNGRMYKRIEFGEGIIEDITGNSNHYEVFLTFNNLISPQTIYRVDLRRGTKKVVKQKIIETLPNGVNSDDFVVKRLFYDGKDHTRIPLIMFYNKNTLRNRRNPIILEGYGGFQTILRPYYHLSKLLFVKHFGGIWCIAGIRGGGEYGKKWHLQGKGLNKKNSFDDFIAAAEYLIRKRYTRPSKLGIFGSSVGGLVTNVVSQLRPDLFGSVVSKTPLLDMIRYHRLTTHDEIFIEEFGDIAEKKHFKNLLTYSPLHNLKLPKYKLQWPSTLLFTSTEDVIVGPEHTLKYLAGLYRILQKAVQYQTNPVIGFVGKYYGHHDYQKPADKLLNESVNMFSFLQQTLDLEWQ</sequence>
<dbReference type="GO" id="GO:0004252">
    <property type="term" value="F:serine-type endopeptidase activity"/>
    <property type="evidence" value="ECO:0007669"/>
    <property type="project" value="UniProtKB-UniRule"/>
</dbReference>
<dbReference type="PANTHER" id="PTHR42881">
    <property type="entry name" value="PROLYL ENDOPEPTIDASE"/>
    <property type="match status" value="1"/>
</dbReference>
<keyword evidence="6 7" id="KW-0720">Serine protease</keyword>
<evidence type="ECO:0000256" key="5">
    <source>
        <dbReference type="ARBA" id="ARBA00022801"/>
    </source>
</evidence>
<dbReference type="Pfam" id="PF02897">
    <property type="entry name" value="Peptidase_S9_N"/>
    <property type="match status" value="1"/>
</dbReference>
<dbReference type="PANTHER" id="PTHR42881:SF2">
    <property type="entry name" value="PROLYL ENDOPEPTIDASE"/>
    <property type="match status" value="1"/>
</dbReference>
<dbReference type="GO" id="GO:0005829">
    <property type="term" value="C:cytosol"/>
    <property type="evidence" value="ECO:0007669"/>
    <property type="project" value="TreeGrafter"/>
</dbReference>
<dbReference type="EC" id="3.4.21.-" evidence="7"/>
<evidence type="ECO:0000313" key="11">
    <source>
        <dbReference type="Proteomes" id="UP000035681"/>
    </source>
</evidence>
<dbReference type="InterPro" id="IPR001375">
    <property type="entry name" value="Peptidase_S9_cat"/>
</dbReference>
<evidence type="ECO:0000256" key="2">
    <source>
        <dbReference type="ARBA" id="ARBA00005228"/>
    </source>
</evidence>
<protein>
    <recommendedName>
        <fullName evidence="3 7">Prolyl endopeptidase</fullName>
        <ecNumber evidence="7">3.4.21.-</ecNumber>
    </recommendedName>
</protein>
<feature type="domain" description="Peptidase S9A N-terminal" evidence="10">
    <location>
        <begin position="50"/>
        <end position="465"/>
    </location>
</feature>
<evidence type="ECO:0000256" key="1">
    <source>
        <dbReference type="ARBA" id="ARBA00001070"/>
    </source>
</evidence>
<dbReference type="Proteomes" id="UP000035681">
    <property type="component" value="Unplaced"/>
</dbReference>
<keyword evidence="8" id="KW-0732">Signal</keyword>
<feature type="domain" description="Peptidase S9 prolyl oligopeptidase catalytic" evidence="9">
    <location>
        <begin position="534"/>
        <end position="751"/>
    </location>
</feature>
<proteinExistence type="inferred from homology"/>
<dbReference type="WBParaSite" id="TCONS_00016407.p1">
    <property type="protein sequence ID" value="TCONS_00016407.p1"/>
    <property type="gene ID" value="XLOC_011006"/>
</dbReference>
<dbReference type="GO" id="GO:0006508">
    <property type="term" value="P:proteolysis"/>
    <property type="evidence" value="ECO:0007669"/>
    <property type="project" value="UniProtKB-KW"/>
</dbReference>
<dbReference type="AlphaFoldDB" id="A0A0K0EB11"/>
<dbReference type="SUPFAM" id="SSF53474">
    <property type="entry name" value="alpha/beta-Hydrolases"/>
    <property type="match status" value="1"/>
</dbReference>
<reference evidence="12" key="1">
    <citation type="submission" date="2015-08" db="UniProtKB">
        <authorList>
            <consortium name="WormBaseParasite"/>
        </authorList>
    </citation>
    <scope>IDENTIFICATION</scope>
</reference>
<accession>A0A0K0EB11</accession>
<dbReference type="WBParaSite" id="SSTP_0000668200.1">
    <property type="protein sequence ID" value="SSTP_0000668200.1"/>
    <property type="gene ID" value="SSTP_0000668200"/>
</dbReference>
<name>A0A0K0EB11_STRER</name>